<feature type="repeat" description="ANK" evidence="1">
    <location>
        <begin position="35"/>
        <end position="62"/>
    </location>
</feature>
<feature type="transmembrane region" description="Helical" evidence="3">
    <location>
        <begin position="383"/>
        <end position="404"/>
    </location>
</feature>
<dbReference type="SUPFAM" id="SSF48403">
    <property type="entry name" value="Ankyrin repeat"/>
    <property type="match status" value="1"/>
</dbReference>
<sequence length="482" mass="52471">MDPLLFKAAKDGSIEALLKLLESDPLILERVATTTADTPLHVAAMLGHLDFAKEVLKHKTNVVEYVKELNQHGYSPIHLAAANGHVNVVEMLLEISHELCSLRGKGGLTPLHYASIKGKADTISLLLSSSPLCVVEETERGETALHIAVRNNQLEALRVLVEGLKRSNNLVIVNWKDWEGNTILHLAAARKNHQVIELLLNCNNRSPGVLEVNATNKIGLTALEIFLLCPCESGGCSETERLLRSTAGAARDWASNPISTPVQTTHNQVPKHSDFPVCIDNNIGVSYLGSHTHNSICSQPNPPNPPTPTNIGVPSNSSRPQITSEPYLVFPSDHGTPSEVRNAMLVVAILIATATYQAVLSPPGGLQLLDPKSGHGVVAEDRFLRLFFVFLNSAVFHISLYMIVKLIGKSHMQLELFAAIVAMFFTYETGLFIIALRSGIGLQFVIPTICMPSLLQGLSTIIKMTRVVWKELMSGSQPTNIV</sequence>
<dbReference type="InterPro" id="IPR036770">
    <property type="entry name" value="Ankyrin_rpt-contain_sf"/>
</dbReference>
<keyword evidence="6" id="KW-1185">Reference proteome</keyword>
<keyword evidence="3" id="KW-0812">Transmembrane</keyword>
<feature type="domain" description="PGG" evidence="4">
    <location>
        <begin position="339"/>
        <end position="425"/>
    </location>
</feature>
<dbReference type="Pfam" id="PF13962">
    <property type="entry name" value="PGG"/>
    <property type="match status" value="1"/>
</dbReference>
<evidence type="ECO:0000259" key="4">
    <source>
        <dbReference type="Pfam" id="PF13962"/>
    </source>
</evidence>
<keyword evidence="3" id="KW-1133">Transmembrane helix</keyword>
<dbReference type="PROSITE" id="PS50088">
    <property type="entry name" value="ANK_REPEAT"/>
    <property type="match status" value="5"/>
</dbReference>
<dbReference type="InterPro" id="IPR002110">
    <property type="entry name" value="Ankyrin_rpt"/>
</dbReference>
<dbReference type="Proteomes" id="UP001168098">
    <property type="component" value="Unassembled WGS sequence"/>
</dbReference>
<organism evidence="5 6">
    <name type="scientific">Vitis rotundifolia</name>
    <name type="common">Muscadine grape</name>
    <dbReference type="NCBI Taxonomy" id="103349"/>
    <lineage>
        <taxon>Eukaryota</taxon>
        <taxon>Viridiplantae</taxon>
        <taxon>Streptophyta</taxon>
        <taxon>Embryophyta</taxon>
        <taxon>Tracheophyta</taxon>
        <taxon>Spermatophyta</taxon>
        <taxon>Magnoliopsida</taxon>
        <taxon>eudicotyledons</taxon>
        <taxon>Gunneridae</taxon>
        <taxon>Pentapetalae</taxon>
        <taxon>rosids</taxon>
        <taxon>Vitales</taxon>
        <taxon>Vitaceae</taxon>
        <taxon>Viteae</taxon>
        <taxon>Vitis</taxon>
    </lineage>
</organism>
<proteinExistence type="predicted"/>
<reference evidence="5 6" key="1">
    <citation type="journal article" date="2023" name="BMC Biotechnol.">
        <title>Vitis rotundifolia cv Carlos genome sequencing.</title>
        <authorList>
            <person name="Huff M."/>
            <person name="Hulse-Kemp A."/>
            <person name="Scheffler B."/>
            <person name="Youngblood R."/>
            <person name="Simpson S."/>
            <person name="Babiker E."/>
            <person name="Staton M."/>
        </authorList>
    </citation>
    <scope>NUCLEOTIDE SEQUENCE [LARGE SCALE GENOMIC DNA]</scope>
    <source>
        <tissue evidence="5">Leaf</tissue>
    </source>
</reference>
<feature type="transmembrane region" description="Helical" evidence="3">
    <location>
        <begin position="442"/>
        <end position="462"/>
    </location>
</feature>
<name>A0AA39AHA7_VITRO</name>
<dbReference type="AlphaFoldDB" id="A0AA39AHA7"/>
<accession>A0AA39AHA7</accession>
<dbReference type="PANTHER" id="PTHR24128:SF61">
    <property type="entry name" value="ANKYRIN REPEAT-CONTAINING PROTEIN BDA1-LIKE"/>
    <property type="match status" value="1"/>
</dbReference>
<evidence type="ECO:0000313" key="5">
    <source>
        <dbReference type="EMBL" id="KAJ9707037.1"/>
    </source>
</evidence>
<feature type="repeat" description="ANK" evidence="1">
    <location>
        <begin position="140"/>
        <end position="162"/>
    </location>
</feature>
<keyword evidence="1" id="KW-0040">ANK repeat</keyword>
<evidence type="ECO:0000256" key="2">
    <source>
        <dbReference type="SAM" id="MobiDB-lite"/>
    </source>
</evidence>
<comment type="caution">
    <text evidence="5">The sequence shown here is derived from an EMBL/GenBank/DDBJ whole genome shotgun (WGS) entry which is preliminary data.</text>
</comment>
<dbReference type="Gene3D" id="1.25.40.20">
    <property type="entry name" value="Ankyrin repeat-containing domain"/>
    <property type="match status" value="2"/>
</dbReference>
<feature type="repeat" description="ANK" evidence="1">
    <location>
        <begin position="72"/>
        <end position="94"/>
    </location>
</feature>
<gene>
    <name evidence="5" type="ORF">PVL29_002155</name>
</gene>
<dbReference type="PANTHER" id="PTHR24128">
    <property type="entry name" value="HOMEOBOX PROTEIN WARIAI"/>
    <property type="match status" value="1"/>
</dbReference>
<evidence type="ECO:0000256" key="1">
    <source>
        <dbReference type="PROSITE-ProRule" id="PRU00023"/>
    </source>
</evidence>
<keyword evidence="3" id="KW-0472">Membrane</keyword>
<evidence type="ECO:0000313" key="6">
    <source>
        <dbReference type="Proteomes" id="UP001168098"/>
    </source>
</evidence>
<dbReference type="InterPro" id="IPR026961">
    <property type="entry name" value="PGG_dom"/>
</dbReference>
<feature type="repeat" description="ANK" evidence="1">
    <location>
        <begin position="179"/>
        <end position="201"/>
    </location>
</feature>
<feature type="transmembrane region" description="Helical" evidence="3">
    <location>
        <begin position="416"/>
        <end position="436"/>
    </location>
</feature>
<dbReference type="SMART" id="SM00248">
    <property type="entry name" value="ANK"/>
    <property type="match status" value="5"/>
</dbReference>
<dbReference type="Pfam" id="PF00023">
    <property type="entry name" value="Ank"/>
    <property type="match status" value="1"/>
</dbReference>
<feature type="repeat" description="ANK" evidence="1">
    <location>
        <begin position="106"/>
        <end position="128"/>
    </location>
</feature>
<dbReference type="EMBL" id="JARBHA010000002">
    <property type="protein sequence ID" value="KAJ9707037.1"/>
    <property type="molecule type" value="Genomic_DNA"/>
</dbReference>
<dbReference type="PROSITE" id="PS50297">
    <property type="entry name" value="ANK_REP_REGION"/>
    <property type="match status" value="5"/>
</dbReference>
<feature type="region of interest" description="Disordered" evidence="2">
    <location>
        <begin position="296"/>
        <end position="317"/>
    </location>
</feature>
<protein>
    <recommendedName>
        <fullName evidence="4">PGG domain-containing protein</fullName>
    </recommendedName>
</protein>
<evidence type="ECO:0000256" key="3">
    <source>
        <dbReference type="SAM" id="Phobius"/>
    </source>
</evidence>
<dbReference type="Pfam" id="PF12796">
    <property type="entry name" value="Ank_2"/>
    <property type="match status" value="2"/>
</dbReference>